<sequence>MKGSHFIGTGDYNYFLYKIPTVDEFLTATGITDPALKTIYKRLFDGVYDNNLQGRFKGFYPFATALAAAQKYNFLTPEDTDLAHRIAFQNDALTAHTAKGFVPNAAGLIYGDLNYRHDGVADIHISVYNSTAENPSSSVNTCLMKVGQAENDKITLSRNLSGTTQVRIGSTSSVVVSAAAGYDRAKTGWLLGNRSANAVKLYDDALEIATGMDSTTMSPHTGSTLIGAASPGSGTASLRWFSQCAISFASIGLSMTPAQVAAMNVVVHDLNTSVNRL</sequence>
<reference evidence="2" key="1">
    <citation type="journal article" date="2019" name="Int. J. Syst. Evol. Microbiol.">
        <title>The Global Catalogue of Microorganisms (GCM) 10K type strain sequencing project: providing services to taxonomists for standard genome sequencing and annotation.</title>
        <authorList>
            <consortium name="The Broad Institute Genomics Platform"/>
            <consortium name="The Broad Institute Genome Sequencing Center for Infectious Disease"/>
            <person name="Wu L."/>
            <person name="Ma J."/>
        </authorList>
    </citation>
    <scope>NUCLEOTIDE SEQUENCE [LARGE SCALE GENOMIC DNA]</scope>
    <source>
        <strain evidence="2">JCM 17705</strain>
    </source>
</reference>
<name>A0ABP8HMV7_9SPHI</name>
<evidence type="ECO:0000313" key="1">
    <source>
        <dbReference type="EMBL" id="GAA4341552.1"/>
    </source>
</evidence>
<dbReference type="Proteomes" id="UP001500582">
    <property type="component" value="Unassembled WGS sequence"/>
</dbReference>
<keyword evidence="2" id="KW-1185">Reference proteome</keyword>
<dbReference type="EMBL" id="BAABFT010000032">
    <property type="protein sequence ID" value="GAA4341552.1"/>
    <property type="molecule type" value="Genomic_DNA"/>
</dbReference>
<dbReference type="RefSeq" id="WP_345214353.1">
    <property type="nucleotide sequence ID" value="NZ_BAABFT010000032.1"/>
</dbReference>
<proteinExistence type="predicted"/>
<organism evidence="1 2">
    <name type="scientific">Mucilaginibacter gynuensis</name>
    <dbReference type="NCBI Taxonomy" id="1302236"/>
    <lineage>
        <taxon>Bacteria</taxon>
        <taxon>Pseudomonadati</taxon>
        <taxon>Bacteroidota</taxon>
        <taxon>Sphingobacteriia</taxon>
        <taxon>Sphingobacteriales</taxon>
        <taxon>Sphingobacteriaceae</taxon>
        <taxon>Mucilaginibacter</taxon>
    </lineage>
</organism>
<protein>
    <submittedName>
        <fullName evidence="1">Uncharacterized protein</fullName>
    </submittedName>
</protein>
<evidence type="ECO:0000313" key="2">
    <source>
        <dbReference type="Proteomes" id="UP001500582"/>
    </source>
</evidence>
<accession>A0ABP8HMV7</accession>
<gene>
    <name evidence="1" type="ORF">GCM10023149_53920</name>
</gene>
<comment type="caution">
    <text evidence="1">The sequence shown here is derived from an EMBL/GenBank/DDBJ whole genome shotgun (WGS) entry which is preliminary data.</text>
</comment>